<comment type="caution">
    <text evidence="2">The sequence shown here is derived from an EMBL/GenBank/DDBJ whole genome shotgun (WGS) entry which is preliminary data.</text>
</comment>
<dbReference type="Proteomes" id="UP000622890">
    <property type="component" value="Unassembled WGS sequence"/>
</dbReference>
<accession>A0A934W4B4</accession>
<name>A0A934W4B4_9BURK</name>
<evidence type="ECO:0000313" key="3">
    <source>
        <dbReference type="Proteomes" id="UP000622890"/>
    </source>
</evidence>
<keyword evidence="1" id="KW-1133">Transmembrane helix</keyword>
<dbReference type="EMBL" id="JAEPBG010000019">
    <property type="protein sequence ID" value="MBK4738341.1"/>
    <property type="molecule type" value="Genomic_DNA"/>
</dbReference>
<dbReference type="AlphaFoldDB" id="A0A934W4B4"/>
<dbReference type="InterPro" id="IPR046494">
    <property type="entry name" value="DUF6587"/>
</dbReference>
<keyword evidence="3" id="KW-1185">Reference proteome</keyword>
<dbReference type="Pfam" id="PF20228">
    <property type="entry name" value="DUF6587"/>
    <property type="match status" value="1"/>
</dbReference>
<evidence type="ECO:0000313" key="2">
    <source>
        <dbReference type="EMBL" id="MBK4738341.1"/>
    </source>
</evidence>
<reference evidence="2" key="1">
    <citation type="submission" date="2021-01" db="EMBL/GenBank/DDBJ databases">
        <title>Genome sequence of strain Noviherbaspirillum sp. DKR-6.</title>
        <authorList>
            <person name="Chaudhary D.K."/>
        </authorList>
    </citation>
    <scope>NUCLEOTIDE SEQUENCE</scope>
    <source>
        <strain evidence="2">DKR-6</strain>
    </source>
</reference>
<proteinExistence type="predicted"/>
<dbReference type="RefSeq" id="WP_200597470.1">
    <property type="nucleotide sequence ID" value="NZ_JAEPBG010000019.1"/>
</dbReference>
<sequence>MQGLIVAIIVAVAVWAVAVRLLPRALRMAIRNRAAGAARSFGWHALADRLAAMSSASAGGCGGCDGCGPAKPAQKEFAISAEALRRTARRQG</sequence>
<evidence type="ECO:0000256" key="1">
    <source>
        <dbReference type="SAM" id="Phobius"/>
    </source>
</evidence>
<protein>
    <submittedName>
        <fullName evidence="2">Uncharacterized protein</fullName>
    </submittedName>
</protein>
<gene>
    <name evidence="2" type="ORF">JJB74_27275</name>
</gene>
<organism evidence="2 3">
    <name type="scientific">Noviherbaspirillum pedocola</name>
    <dbReference type="NCBI Taxonomy" id="2801341"/>
    <lineage>
        <taxon>Bacteria</taxon>
        <taxon>Pseudomonadati</taxon>
        <taxon>Pseudomonadota</taxon>
        <taxon>Betaproteobacteria</taxon>
        <taxon>Burkholderiales</taxon>
        <taxon>Oxalobacteraceae</taxon>
        <taxon>Noviherbaspirillum</taxon>
    </lineage>
</organism>
<keyword evidence="1" id="KW-0472">Membrane</keyword>
<feature type="transmembrane region" description="Helical" evidence="1">
    <location>
        <begin position="6"/>
        <end position="23"/>
    </location>
</feature>
<keyword evidence="1" id="KW-0812">Transmembrane</keyword>